<evidence type="ECO:0000259" key="4">
    <source>
        <dbReference type="PROSITE" id="PS50943"/>
    </source>
</evidence>
<dbReference type="Proteomes" id="UP000184517">
    <property type="component" value="Unassembled WGS sequence"/>
</dbReference>
<dbReference type="SUPFAM" id="SSF47413">
    <property type="entry name" value="lambda repressor-like DNA-binding domains"/>
    <property type="match status" value="1"/>
</dbReference>
<dbReference type="PROSITE" id="PS50943">
    <property type="entry name" value="HTH_CROC1"/>
    <property type="match status" value="1"/>
</dbReference>
<evidence type="ECO:0000256" key="2">
    <source>
        <dbReference type="ARBA" id="ARBA00023125"/>
    </source>
</evidence>
<dbReference type="GO" id="GO:0003677">
    <property type="term" value="F:DNA binding"/>
    <property type="evidence" value="ECO:0007669"/>
    <property type="project" value="UniProtKB-KW"/>
</dbReference>
<evidence type="ECO:0000313" key="5">
    <source>
        <dbReference type="EMBL" id="SHG22333.1"/>
    </source>
</evidence>
<keyword evidence="3" id="KW-0804">Transcription</keyword>
<dbReference type="STRING" id="1122206.SAMN02745753_03483"/>
<dbReference type="Gene3D" id="1.10.260.40">
    <property type="entry name" value="lambda repressor-like DNA-binding domains"/>
    <property type="match status" value="1"/>
</dbReference>
<evidence type="ECO:0000256" key="3">
    <source>
        <dbReference type="ARBA" id="ARBA00023163"/>
    </source>
</evidence>
<keyword evidence="1" id="KW-0805">Transcription regulation</keyword>
<dbReference type="EMBL" id="FQVF01000018">
    <property type="protein sequence ID" value="SHG22333.1"/>
    <property type="molecule type" value="Genomic_DNA"/>
</dbReference>
<dbReference type="InterPro" id="IPR036286">
    <property type="entry name" value="LexA/Signal_pep-like_sf"/>
</dbReference>
<dbReference type="AlphaFoldDB" id="A0A1M5I2V5"/>
<keyword evidence="2" id="KW-0238">DNA-binding</keyword>
<keyword evidence="6" id="KW-1185">Reference proteome</keyword>
<reference evidence="6" key="1">
    <citation type="submission" date="2016-11" db="EMBL/GenBank/DDBJ databases">
        <authorList>
            <person name="Varghese N."/>
            <person name="Submissions S."/>
        </authorList>
    </citation>
    <scope>NUCLEOTIDE SEQUENCE [LARGE SCALE GENOMIC DNA]</scope>
    <source>
        <strain evidence="6">DSM 16579</strain>
    </source>
</reference>
<feature type="domain" description="HTH cro/C1-type" evidence="4">
    <location>
        <begin position="18"/>
        <end position="58"/>
    </location>
</feature>
<proteinExistence type="predicted"/>
<dbReference type="InterPro" id="IPR001387">
    <property type="entry name" value="Cro/C1-type_HTH"/>
</dbReference>
<dbReference type="Gene3D" id="2.10.109.10">
    <property type="entry name" value="Umud Fragment, subunit A"/>
    <property type="match status" value="1"/>
</dbReference>
<sequence length="233" mass="25635">MTALRLINVERHGAGAWLAKQTGTTVKAANKWLNGESQPRREKLEIISKVTGVRSEWLAFGEGEVTLSGIQEKSSHNSNNLGHVDVYESDEPLHYDEIEVPFFTEVELSAGNGFNNVSEIATQQMRFNLSTLSSAGVAPSRAACCKVSGDSMEPMLPDGATVGLDTSDTHIKDGKVYAINHGGMLRVKFLYRMPFNGLRIRSANPDYQDEEISGEAAKDIRIIGRVFWYSAIL</sequence>
<dbReference type="PANTHER" id="PTHR40661">
    <property type="match status" value="1"/>
</dbReference>
<evidence type="ECO:0000256" key="1">
    <source>
        <dbReference type="ARBA" id="ARBA00023015"/>
    </source>
</evidence>
<dbReference type="InterPro" id="IPR010982">
    <property type="entry name" value="Lambda_DNA-bd_dom_sf"/>
</dbReference>
<evidence type="ECO:0000313" key="6">
    <source>
        <dbReference type="Proteomes" id="UP000184517"/>
    </source>
</evidence>
<organism evidence="5 6">
    <name type="scientific">Marinomonas polaris DSM 16579</name>
    <dbReference type="NCBI Taxonomy" id="1122206"/>
    <lineage>
        <taxon>Bacteria</taxon>
        <taxon>Pseudomonadati</taxon>
        <taxon>Pseudomonadota</taxon>
        <taxon>Gammaproteobacteria</taxon>
        <taxon>Oceanospirillales</taxon>
        <taxon>Oceanospirillaceae</taxon>
        <taxon>Marinomonas</taxon>
    </lineage>
</organism>
<dbReference type="InterPro" id="IPR039418">
    <property type="entry name" value="LexA-like"/>
</dbReference>
<dbReference type="Pfam" id="PF01381">
    <property type="entry name" value="HTH_3"/>
    <property type="match status" value="1"/>
</dbReference>
<dbReference type="PANTHER" id="PTHR40661:SF2">
    <property type="entry name" value="HTH-TYPE TRANSCRIPTIONAL REGULATOR PRTR"/>
    <property type="match status" value="1"/>
</dbReference>
<protein>
    <submittedName>
        <fullName evidence="5">Phage repressor protein C, contains Cro/C1-type HTH and peptisase s24 domains</fullName>
    </submittedName>
</protein>
<dbReference type="Pfam" id="PF00717">
    <property type="entry name" value="Peptidase_S24"/>
    <property type="match status" value="1"/>
</dbReference>
<dbReference type="SUPFAM" id="SSF51306">
    <property type="entry name" value="LexA/Signal peptidase"/>
    <property type="match status" value="1"/>
</dbReference>
<name>A0A1M5I2V5_9GAMM</name>
<dbReference type="CDD" id="cd00093">
    <property type="entry name" value="HTH_XRE"/>
    <property type="match status" value="1"/>
</dbReference>
<accession>A0A1M5I2V5</accession>
<gene>
    <name evidence="5" type="ORF">SAMN02745753_03483</name>
</gene>
<dbReference type="InterPro" id="IPR015927">
    <property type="entry name" value="Peptidase_S24_S26A/B/C"/>
</dbReference>
<dbReference type="RefSeq" id="WP_072841046.1">
    <property type="nucleotide sequence ID" value="NZ_FQVF01000018.1"/>
</dbReference>
<dbReference type="CDD" id="cd06529">
    <property type="entry name" value="S24_LexA-like"/>
    <property type="match status" value="1"/>
</dbReference>
<dbReference type="OrthoDB" id="8613261at2"/>